<name>A0AAE0RBI9_9TELE</name>
<dbReference type="EMBL" id="JAUCMX010000004">
    <property type="protein sequence ID" value="KAK3548708.1"/>
    <property type="molecule type" value="Genomic_DNA"/>
</dbReference>
<feature type="domain" description="Reverse transcriptase" evidence="1">
    <location>
        <begin position="108"/>
        <end position="372"/>
    </location>
</feature>
<dbReference type="Pfam" id="PF00078">
    <property type="entry name" value="RVT_1"/>
    <property type="match status" value="1"/>
</dbReference>
<comment type="caution">
    <text evidence="2">The sequence shown here is derived from an EMBL/GenBank/DDBJ whole genome shotgun (WGS) entry which is preliminary data.</text>
</comment>
<dbReference type="PROSITE" id="PS50878">
    <property type="entry name" value="RT_POL"/>
    <property type="match status" value="1"/>
</dbReference>
<evidence type="ECO:0000313" key="2">
    <source>
        <dbReference type="EMBL" id="KAK3548708.1"/>
    </source>
</evidence>
<dbReference type="CDD" id="cd01650">
    <property type="entry name" value="RT_nLTR_like"/>
    <property type="match status" value="1"/>
</dbReference>
<dbReference type="InterPro" id="IPR000477">
    <property type="entry name" value="RT_dom"/>
</dbReference>
<keyword evidence="3" id="KW-1185">Reference proteome</keyword>
<dbReference type="PANTHER" id="PTHR33332">
    <property type="entry name" value="REVERSE TRANSCRIPTASE DOMAIN-CONTAINING PROTEIN"/>
    <property type="match status" value="1"/>
</dbReference>
<dbReference type="AlphaFoldDB" id="A0AAE0RBI9"/>
<proteinExistence type="predicted"/>
<dbReference type="InterPro" id="IPR043502">
    <property type="entry name" value="DNA/RNA_pol_sf"/>
</dbReference>
<dbReference type="InterPro" id="IPR029170">
    <property type="entry name" value="FAM180"/>
</dbReference>
<organism evidence="2 3">
    <name type="scientific">Hemibagrus guttatus</name>
    <dbReference type="NCBI Taxonomy" id="175788"/>
    <lineage>
        <taxon>Eukaryota</taxon>
        <taxon>Metazoa</taxon>
        <taxon>Chordata</taxon>
        <taxon>Craniata</taxon>
        <taxon>Vertebrata</taxon>
        <taxon>Euteleostomi</taxon>
        <taxon>Actinopterygii</taxon>
        <taxon>Neopterygii</taxon>
        <taxon>Teleostei</taxon>
        <taxon>Ostariophysi</taxon>
        <taxon>Siluriformes</taxon>
        <taxon>Bagridae</taxon>
        <taxon>Hemibagrus</taxon>
    </lineage>
</organism>
<dbReference type="SUPFAM" id="SSF56672">
    <property type="entry name" value="DNA/RNA polymerases"/>
    <property type="match status" value="1"/>
</dbReference>
<feature type="non-terminal residue" evidence="2">
    <location>
        <position position="493"/>
    </location>
</feature>
<sequence length="493" mass="54529">LHNIFLSLLNPPAPPSPSSLTAEDFTFYTEKIERICQTFTSLPTSPTSHSQQSTTPSLTQLSTVASEEVLQITRSCNPTTYPLDPIPSAMLQTISPDLLPFITTVINGSLTSGHVPAAFKKARVIPILKKHALDPSDISNYRPVSLLSFLSKILERVVCNQLSDYLMQNNLHDPNQSGFKAAHSTETALLAVTKKLHAARSAKLSLVLILLDLSAAFDTVNHKTLLSTLRSLGICGTAWEWFASYLDGRSYQVTWKGLTSAPRRLSTGVPQGSVLGPFLFSLYAHSLGKVISSHGFSYHCYADDTQLIFSFPPSDTTASAQISACLADISSWMTAHQLKLNPSKTELLIIPGLYPSAFRVKRGAAPLVNPVFQNSVNDVNLLYEILLDGLQLEDEDGQFLVQDKELASLRKTHKLEVIYEDIIPKTVPEVRRLIFALTQGKGVLRREDFERTVLTLVYTANKIAQANTPHQKDAWAECFISLYRAIKYDLTLR</sequence>
<protein>
    <recommendedName>
        <fullName evidence="1">Reverse transcriptase domain-containing protein</fullName>
    </recommendedName>
</protein>
<dbReference type="Pfam" id="PF15173">
    <property type="entry name" value="FAM180"/>
    <property type="match status" value="1"/>
</dbReference>
<evidence type="ECO:0000259" key="1">
    <source>
        <dbReference type="PROSITE" id="PS50878"/>
    </source>
</evidence>
<reference evidence="2" key="1">
    <citation type="submission" date="2023-06" db="EMBL/GenBank/DDBJ databases">
        <title>Male Hemibagrus guttatus genome.</title>
        <authorList>
            <person name="Bian C."/>
        </authorList>
    </citation>
    <scope>NUCLEOTIDE SEQUENCE</scope>
    <source>
        <strain evidence="2">Male_cb2023</strain>
        <tissue evidence="2">Muscle</tissue>
    </source>
</reference>
<dbReference type="Proteomes" id="UP001274896">
    <property type="component" value="Unassembled WGS sequence"/>
</dbReference>
<evidence type="ECO:0000313" key="3">
    <source>
        <dbReference type="Proteomes" id="UP001274896"/>
    </source>
</evidence>
<gene>
    <name evidence="2" type="ORF">QTP70_017260</name>
</gene>
<accession>A0AAE0RBI9</accession>